<dbReference type="SUPFAM" id="SSF52540">
    <property type="entry name" value="P-loop containing nucleoside triphosphate hydrolases"/>
    <property type="match status" value="1"/>
</dbReference>
<accession>A0A7X6L0K7</accession>
<dbReference type="AlphaFoldDB" id="A0A7X6L0K7"/>
<name>A0A7X6L0K7_9NOCA</name>
<proteinExistence type="predicted"/>
<reference evidence="1 2" key="1">
    <citation type="submission" date="2020-04" db="EMBL/GenBank/DDBJ databases">
        <title>MicrobeNet Type strains.</title>
        <authorList>
            <person name="Nicholson A.C."/>
        </authorList>
    </citation>
    <scope>NUCLEOTIDE SEQUENCE [LARGE SCALE GENOMIC DNA]</scope>
    <source>
        <strain evidence="1 2">DSM 44956</strain>
    </source>
</reference>
<keyword evidence="1" id="KW-0547">Nucleotide-binding</keyword>
<dbReference type="InterPro" id="IPR027417">
    <property type="entry name" value="P-loop_NTPase"/>
</dbReference>
<dbReference type="Gene3D" id="3.40.50.300">
    <property type="entry name" value="P-loop containing nucleotide triphosphate hydrolases"/>
    <property type="match status" value="1"/>
</dbReference>
<organism evidence="1 2">
    <name type="scientific">Nocardia gamkensis</name>
    <dbReference type="NCBI Taxonomy" id="352869"/>
    <lineage>
        <taxon>Bacteria</taxon>
        <taxon>Bacillati</taxon>
        <taxon>Actinomycetota</taxon>
        <taxon>Actinomycetes</taxon>
        <taxon>Mycobacteriales</taxon>
        <taxon>Nocardiaceae</taxon>
        <taxon>Nocardia</taxon>
    </lineage>
</organism>
<keyword evidence="1" id="KW-0067">ATP-binding</keyword>
<dbReference type="GO" id="GO:0005524">
    <property type="term" value="F:ATP binding"/>
    <property type="evidence" value="ECO:0007669"/>
    <property type="project" value="UniProtKB-KW"/>
</dbReference>
<evidence type="ECO:0000313" key="2">
    <source>
        <dbReference type="Proteomes" id="UP000540698"/>
    </source>
</evidence>
<protein>
    <submittedName>
        <fullName evidence="1">ATP-binding protein</fullName>
    </submittedName>
</protein>
<sequence length="918" mass="104367">MAKAEADAELSKQLENLIQTGVWNVKEWEEFDLVVEAAGLSPRTAVLSDWIASFLRKRISAIPVDDMRIRIAILLGLEEGFWGTSTPFRREAVRTRFDGGKKADGKGVTKERQRRNDLAKSLLIEKIREEPQVPTESIGPAPFVARPEEQEKLRRWMERNEQIVLLVGDSGNGKSTIAIETLKELGESVSRRQVILDASNELTLLKSINVYIDSPPILDLKVAQQKFCEYIQKLPPDSVVLIDNASDWDMIQVLVLWSHRCIITAEEDFLEDDHSVIKVEPPSEHIAAQVVRHYRPTEDAASVERFLRLVGRKPKIIIDVLEMYRDNLYMSLDAMSDCVEYESTKLIQRAGRGKRSVHVLYRTYFEQLESSYNLAAVCLAMIAHIGQPSLIKQVGAKALEVLAVDYDLDPISEEAFIVAASALLDRHLVEITDDSIRAHDITLRIFREITKDYGPVIRKAAVRAYWNSSSKRTHQLAGTNLEAVFGYTRLSWITALNQLLLSCRSDEFLGWDAEATKTTFLDVSQGLLQLGWFDKYIYLTNRLYRRQLNFLTQNLGEKYLESEYLTLYEWGAISRQGFSIMAQRVIESGSSSEDVIHLMLLVGALARASYDFDQAREWMVRIFPKVFGLQDAGSHIYHWANLAARIIDRTGCTAEALEHYLVLFEDPSPKPIIASAEAFRRVTEYAVRLDAQEVAEKWSSATIAIVEALDEESIHVRMAEANAYIAVGWRFRGLLLSDKSHAFVARSNLLNGAIGLYTAGYRRDALEVFQEVVALDEWISVTGTEQDLDEYRSRQSGPNYDFLLRSMSELDEPHSANRYSLLLEISNIIRNGPGEEALDRIFFMANHAHNDYKDERTATQALAAEVVFGKQLGLEWPRIDHLFTQVRAMRGDENMSRTKFDLWLSGFEGQNAHRLLLM</sequence>
<dbReference type="Proteomes" id="UP000540698">
    <property type="component" value="Unassembled WGS sequence"/>
</dbReference>
<evidence type="ECO:0000313" key="1">
    <source>
        <dbReference type="EMBL" id="NKY25535.1"/>
    </source>
</evidence>
<keyword evidence="2" id="KW-1185">Reference proteome</keyword>
<dbReference type="RefSeq" id="WP_157114277.1">
    <property type="nucleotide sequence ID" value="NZ_JAAXOS010000002.1"/>
</dbReference>
<gene>
    <name evidence="1" type="ORF">HGB38_04700</name>
</gene>
<dbReference type="EMBL" id="JAAXOS010000002">
    <property type="protein sequence ID" value="NKY25535.1"/>
    <property type="molecule type" value="Genomic_DNA"/>
</dbReference>
<comment type="caution">
    <text evidence="1">The sequence shown here is derived from an EMBL/GenBank/DDBJ whole genome shotgun (WGS) entry which is preliminary data.</text>
</comment>